<dbReference type="Proteomes" id="UP000261811">
    <property type="component" value="Unassembled WGS sequence"/>
</dbReference>
<dbReference type="Gene3D" id="3.90.1150.10">
    <property type="entry name" value="Aspartate Aminotransferase, domain 1"/>
    <property type="match status" value="1"/>
</dbReference>
<dbReference type="PANTHER" id="PTHR43092:SF6">
    <property type="entry name" value="BLR1280 PROTEIN"/>
    <property type="match status" value="1"/>
</dbReference>
<dbReference type="AlphaFoldDB" id="A0A372JE77"/>
<sequence>MEDKGTESAIVAMARRRTEGETGASAAPPSAPREWADRVPTGRLDDPAVHARLRRLFPLTPDLVHLNVGTLGSTPYPVLDLLRAADAEYARYPRDPYPPTTLTEPRATLARCYGCDPDEIAIVQGATDGNARILNGLDLDEGDEVVTTTHECYTMQAPLNLLRNRRGIEVTKLTPRLGPHQTAEEIVEMFAAAITPRTRVLEWAAVTFTVGTTMPTRMLAELAHEHGLTTVVDGAHLPGQFDMDLHGLGVDFVSGSGAKYQCGPMGTGILYARNKVLPEHNPLPLPGFWPVISLWYPIEGELPPRATGREASYDIGTFLQKTGSADLSRGPALQTAAEIWEHIGRAEIQRYVHGLCDHLKERIAEHWGEDSFFSPLHDRRLHSGMVAFQPFRDPDHAVDPRRFMEFEERMESEHGVNLRFTFFPVRDAASERYAIRLAPHLYNDRDELDRTVDAMLKLTEEMDRR</sequence>
<evidence type="ECO:0000256" key="2">
    <source>
        <dbReference type="SAM" id="MobiDB-lite"/>
    </source>
</evidence>
<evidence type="ECO:0000256" key="1">
    <source>
        <dbReference type="ARBA" id="ARBA00022898"/>
    </source>
</evidence>
<dbReference type="SUPFAM" id="SSF53383">
    <property type="entry name" value="PLP-dependent transferases"/>
    <property type="match status" value="1"/>
</dbReference>
<gene>
    <name evidence="4" type="ORF">DZF91_29375</name>
</gene>
<dbReference type="PANTHER" id="PTHR43092">
    <property type="entry name" value="L-CYSTEINE DESULFHYDRASE"/>
    <property type="match status" value="1"/>
</dbReference>
<keyword evidence="4" id="KW-0808">Transferase</keyword>
<dbReference type="InterPro" id="IPR000192">
    <property type="entry name" value="Aminotrans_V_dom"/>
</dbReference>
<evidence type="ECO:0000259" key="3">
    <source>
        <dbReference type="Pfam" id="PF00266"/>
    </source>
</evidence>
<feature type="domain" description="Aminotransferase class V" evidence="3">
    <location>
        <begin position="103"/>
        <end position="365"/>
    </location>
</feature>
<accession>A0A372JE77</accession>
<feature type="region of interest" description="Disordered" evidence="2">
    <location>
        <begin position="1"/>
        <end position="43"/>
    </location>
</feature>
<organism evidence="4 5">
    <name type="scientific">Actinomadura logoneensis</name>
    <dbReference type="NCBI Taxonomy" id="2293572"/>
    <lineage>
        <taxon>Bacteria</taxon>
        <taxon>Bacillati</taxon>
        <taxon>Actinomycetota</taxon>
        <taxon>Actinomycetes</taxon>
        <taxon>Streptosporangiales</taxon>
        <taxon>Thermomonosporaceae</taxon>
        <taxon>Actinomadura</taxon>
    </lineage>
</organism>
<keyword evidence="5" id="KW-1185">Reference proteome</keyword>
<keyword evidence="4" id="KW-0032">Aminotransferase</keyword>
<evidence type="ECO:0000313" key="4">
    <source>
        <dbReference type="EMBL" id="RFU38116.1"/>
    </source>
</evidence>
<dbReference type="InterPro" id="IPR015424">
    <property type="entry name" value="PyrdxlP-dep_Trfase"/>
</dbReference>
<dbReference type="RefSeq" id="WP_117360358.1">
    <property type="nucleotide sequence ID" value="NZ_QURH01000870.1"/>
</dbReference>
<comment type="caution">
    <text evidence="4">The sequence shown here is derived from an EMBL/GenBank/DDBJ whole genome shotgun (WGS) entry which is preliminary data.</text>
</comment>
<name>A0A372JE77_9ACTN</name>
<dbReference type="OrthoDB" id="250246at2"/>
<dbReference type="GO" id="GO:0008483">
    <property type="term" value="F:transaminase activity"/>
    <property type="evidence" value="ECO:0007669"/>
    <property type="project" value="UniProtKB-KW"/>
</dbReference>
<keyword evidence="1" id="KW-0663">Pyridoxal phosphate</keyword>
<protein>
    <submittedName>
        <fullName evidence="4">Aminotransferase class V-fold PLP-dependent enzyme</fullName>
    </submittedName>
</protein>
<dbReference type="Pfam" id="PF00266">
    <property type="entry name" value="Aminotran_5"/>
    <property type="match status" value="1"/>
</dbReference>
<dbReference type="EMBL" id="QURH01000870">
    <property type="protein sequence ID" value="RFU38116.1"/>
    <property type="molecule type" value="Genomic_DNA"/>
</dbReference>
<reference evidence="4 5" key="1">
    <citation type="submission" date="2018-08" db="EMBL/GenBank/DDBJ databases">
        <title>Actinomadura jelena sp. nov., a novel Actinomycete isolated from soil in Chad.</title>
        <authorList>
            <person name="Shi L."/>
        </authorList>
    </citation>
    <scope>NUCLEOTIDE SEQUENCE [LARGE SCALE GENOMIC DNA]</scope>
    <source>
        <strain evidence="4 5">NEAU-G17</strain>
    </source>
</reference>
<dbReference type="Gene3D" id="3.40.640.10">
    <property type="entry name" value="Type I PLP-dependent aspartate aminotransferase-like (Major domain)"/>
    <property type="match status" value="1"/>
</dbReference>
<evidence type="ECO:0000313" key="5">
    <source>
        <dbReference type="Proteomes" id="UP000261811"/>
    </source>
</evidence>
<dbReference type="InterPro" id="IPR015421">
    <property type="entry name" value="PyrdxlP-dep_Trfase_major"/>
</dbReference>
<proteinExistence type="predicted"/>
<dbReference type="InterPro" id="IPR015422">
    <property type="entry name" value="PyrdxlP-dep_Trfase_small"/>
</dbReference>